<reference evidence="1 2" key="1">
    <citation type="journal article" date="2023" name="Science">
        <title>Complex scaffold remodeling in plant triterpene biosynthesis.</title>
        <authorList>
            <person name="De La Pena R."/>
            <person name="Hodgson H."/>
            <person name="Liu J.C."/>
            <person name="Stephenson M.J."/>
            <person name="Martin A.C."/>
            <person name="Owen C."/>
            <person name="Harkess A."/>
            <person name="Leebens-Mack J."/>
            <person name="Jimenez L.E."/>
            <person name="Osbourn A."/>
            <person name="Sattely E.S."/>
        </authorList>
    </citation>
    <scope>NUCLEOTIDE SEQUENCE [LARGE SCALE GENOMIC DNA]</scope>
    <source>
        <strain evidence="2">cv. JPN11</strain>
        <tissue evidence="1">Leaf</tissue>
    </source>
</reference>
<gene>
    <name evidence="1" type="ORF">OWV82_022171</name>
</gene>
<comment type="caution">
    <text evidence="1">The sequence shown here is derived from an EMBL/GenBank/DDBJ whole genome shotgun (WGS) entry which is preliminary data.</text>
</comment>
<protein>
    <submittedName>
        <fullName evidence="1">Late embryogenesis abundant protein</fullName>
    </submittedName>
</protein>
<sequence length="239" mass="26753">MAEAAAVPEIQKDFSHTQPLLLPVTNQPDEEICNTTLSGTFLRLTGIFFLTILFICSLVMFLSCLPPEVPIFHLNSLTVSNFTITETKLSGVWEADLTVENPNLASAISFERIESMVFYKENDVLAVTSVEGFDTNLSGRNEVKMRFETTGYEGDQPVVEYPVLRKMEEDRKSGMMRFSLRSSAWATYKTGNYWFMWRRRALLNPLCSDLNVGVEGESGSLIGGGQENCHVVELISPDS</sequence>
<proteinExistence type="predicted"/>
<evidence type="ECO:0000313" key="1">
    <source>
        <dbReference type="EMBL" id="KAJ4705388.1"/>
    </source>
</evidence>
<evidence type="ECO:0000313" key="2">
    <source>
        <dbReference type="Proteomes" id="UP001164539"/>
    </source>
</evidence>
<organism evidence="1 2">
    <name type="scientific">Melia azedarach</name>
    <name type="common">Chinaberry tree</name>
    <dbReference type="NCBI Taxonomy" id="155640"/>
    <lineage>
        <taxon>Eukaryota</taxon>
        <taxon>Viridiplantae</taxon>
        <taxon>Streptophyta</taxon>
        <taxon>Embryophyta</taxon>
        <taxon>Tracheophyta</taxon>
        <taxon>Spermatophyta</taxon>
        <taxon>Magnoliopsida</taxon>
        <taxon>eudicotyledons</taxon>
        <taxon>Gunneridae</taxon>
        <taxon>Pentapetalae</taxon>
        <taxon>rosids</taxon>
        <taxon>malvids</taxon>
        <taxon>Sapindales</taxon>
        <taxon>Meliaceae</taxon>
        <taxon>Melia</taxon>
    </lineage>
</organism>
<dbReference type="EMBL" id="CM051405">
    <property type="protein sequence ID" value="KAJ4705388.1"/>
    <property type="molecule type" value="Genomic_DNA"/>
</dbReference>
<dbReference type="Proteomes" id="UP001164539">
    <property type="component" value="Chromosome 12"/>
</dbReference>
<accession>A0ACC1X2V5</accession>
<keyword evidence="2" id="KW-1185">Reference proteome</keyword>
<name>A0ACC1X2V5_MELAZ</name>